<feature type="transmembrane region" description="Helical" evidence="8">
    <location>
        <begin position="113"/>
        <end position="133"/>
    </location>
</feature>
<comment type="similarity">
    <text evidence="2">Belongs to the binding-protein-dependent transport system permease family. FecCD subfamily.</text>
</comment>
<gene>
    <name evidence="9" type="primary">fhuG</name>
    <name evidence="9" type="ORF">GCM10008014_28820</name>
</gene>
<dbReference type="PANTHER" id="PTHR30472:SF64">
    <property type="entry name" value="IRON(3+)-HYDROXAMATE IMPORT SYSTEM PERMEASE PROTEIN FHUG"/>
    <property type="match status" value="1"/>
</dbReference>
<keyword evidence="6 8" id="KW-1133">Transmembrane helix</keyword>
<dbReference type="InterPro" id="IPR037294">
    <property type="entry name" value="ABC_BtuC-like"/>
</dbReference>
<sequence length="355" mass="37407">MVKRKFASAASIFGRINQAFDQVSRGKRAVIISAVLLFLAILVITISLNTGTVRMSPVAVLQTFLGQGSEQDQIILFDYRLPRILVTVLAGAGLGIAGAALQGITRNALADPGILGLHAGAAFGLIVFVSLSFSMDTSVALLIPIFAFAGSVAAALIIMLLSYDRHSGVSPIKLILVGIAVAAGFHALTLYLSLRLDEDTYSFAARWLAGSVWGRDWIHVLALLPWVVLCIAYIWSRSKTLDAFHLGDAAATSIGTPVRSRRILLLLCAVALSAVSVSMAGGIGFIGLAAPHLARRLVGPIHRHLIPAAGLIGMVILVTADTVGRTIFAPNVIPAGVVVAAIGAPYFLYLLVRTK</sequence>
<keyword evidence="4" id="KW-1003">Cell membrane</keyword>
<evidence type="ECO:0000256" key="5">
    <source>
        <dbReference type="ARBA" id="ARBA00022692"/>
    </source>
</evidence>
<feature type="transmembrane region" description="Helical" evidence="8">
    <location>
        <begin position="174"/>
        <end position="194"/>
    </location>
</feature>
<dbReference type="SUPFAM" id="SSF81345">
    <property type="entry name" value="ABC transporter involved in vitamin B12 uptake, BtuC"/>
    <property type="match status" value="1"/>
</dbReference>
<feature type="transmembrane region" description="Helical" evidence="8">
    <location>
        <begin position="139"/>
        <end position="162"/>
    </location>
</feature>
<feature type="transmembrane region" description="Helical" evidence="8">
    <location>
        <begin position="301"/>
        <end position="320"/>
    </location>
</feature>
<name>A0ABQ1ZET5_9BACL</name>
<feature type="transmembrane region" description="Helical" evidence="8">
    <location>
        <begin position="263"/>
        <end position="289"/>
    </location>
</feature>
<evidence type="ECO:0000256" key="8">
    <source>
        <dbReference type="SAM" id="Phobius"/>
    </source>
</evidence>
<evidence type="ECO:0000256" key="7">
    <source>
        <dbReference type="ARBA" id="ARBA00023136"/>
    </source>
</evidence>
<dbReference type="Pfam" id="PF01032">
    <property type="entry name" value="FecCD"/>
    <property type="match status" value="1"/>
</dbReference>
<keyword evidence="3" id="KW-0813">Transport</keyword>
<dbReference type="Proteomes" id="UP000652153">
    <property type="component" value="Unassembled WGS sequence"/>
</dbReference>
<accession>A0ABQ1ZET5</accession>
<evidence type="ECO:0000256" key="2">
    <source>
        <dbReference type="ARBA" id="ARBA00007935"/>
    </source>
</evidence>
<dbReference type="Gene3D" id="1.10.3470.10">
    <property type="entry name" value="ABC transporter involved in vitamin B12 uptake, BtuC"/>
    <property type="match status" value="1"/>
</dbReference>
<feature type="transmembrane region" description="Helical" evidence="8">
    <location>
        <begin position="29"/>
        <end position="48"/>
    </location>
</feature>
<evidence type="ECO:0000256" key="3">
    <source>
        <dbReference type="ARBA" id="ARBA00022448"/>
    </source>
</evidence>
<feature type="transmembrane region" description="Helical" evidence="8">
    <location>
        <begin position="217"/>
        <end position="235"/>
    </location>
</feature>
<evidence type="ECO:0000256" key="1">
    <source>
        <dbReference type="ARBA" id="ARBA00004651"/>
    </source>
</evidence>
<dbReference type="EMBL" id="BMFU01000003">
    <property type="protein sequence ID" value="GGH57298.1"/>
    <property type="molecule type" value="Genomic_DNA"/>
</dbReference>
<dbReference type="PANTHER" id="PTHR30472">
    <property type="entry name" value="FERRIC ENTEROBACTIN TRANSPORT SYSTEM PERMEASE PROTEIN"/>
    <property type="match status" value="1"/>
</dbReference>
<feature type="transmembrane region" description="Helical" evidence="8">
    <location>
        <begin position="332"/>
        <end position="352"/>
    </location>
</feature>
<keyword evidence="7 8" id="KW-0472">Membrane</keyword>
<comment type="caution">
    <text evidence="9">The sequence shown here is derived from an EMBL/GenBank/DDBJ whole genome shotgun (WGS) entry which is preliminary data.</text>
</comment>
<feature type="transmembrane region" description="Helical" evidence="8">
    <location>
        <begin position="84"/>
        <end position="101"/>
    </location>
</feature>
<evidence type="ECO:0000313" key="9">
    <source>
        <dbReference type="EMBL" id="GGH57298.1"/>
    </source>
</evidence>
<keyword evidence="10" id="KW-1185">Reference proteome</keyword>
<protein>
    <submittedName>
        <fullName evidence="9">Iron ABC transporter permease</fullName>
    </submittedName>
</protein>
<organism evidence="9 10">
    <name type="scientific">Paenibacillus silvae</name>
    <dbReference type="NCBI Taxonomy" id="1325358"/>
    <lineage>
        <taxon>Bacteria</taxon>
        <taxon>Bacillati</taxon>
        <taxon>Bacillota</taxon>
        <taxon>Bacilli</taxon>
        <taxon>Bacillales</taxon>
        <taxon>Paenibacillaceae</taxon>
        <taxon>Paenibacillus</taxon>
    </lineage>
</organism>
<dbReference type="InterPro" id="IPR000522">
    <property type="entry name" value="ABC_transptr_permease_BtuC"/>
</dbReference>
<dbReference type="CDD" id="cd06550">
    <property type="entry name" value="TM_ABC_iron-siderophores_like"/>
    <property type="match status" value="1"/>
</dbReference>
<reference evidence="10" key="1">
    <citation type="journal article" date="2019" name="Int. J. Syst. Evol. Microbiol.">
        <title>The Global Catalogue of Microorganisms (GCM) 10K type strain sequencing project: providing services to taxonomists for standard genome sequencing and annotation.</title>
        <authorList>
            <consortium name="The Broad Institute Genomics Platform"/>
            <consortium name="The Broad Institute Genome Sequencing Center for Infectious Disease"/>
            <person name="Wu L."/>
            <person name="Ma J."/>
        </authorList>
    </citation>
    <scope>NUCLEOTIDE SEQUENCE [LARGE SCALE GENOMIC DNA]</scope>
    <source>
        <strain evidence="10">CGMCC 1.12770</strain>
    </source>
</reference>
<evidence type="ECO:0000256" key="4">
    <source>
        <dbReference type="ARBA" id="ARBA00022475"/>
    </source>
</evidence>
<proteinExistence type="inferred from homology"/>
<keyword evidence="5 8" id="KW-0812">Transmembrane</keyword>
<evidence type="ECO:0000313" key="10">
    <source>
        <dbReference type="Proteomes" id="UP000652153"/>
    </source>
</evidence>
<evidence type="ECO:0000256" key="6">
    <source>
        <dbReference type="ARBA" id="ARBA00022989"/>
    </source>
</evidence>
<comment type="subcellular location">
    <subcellularLocation>
        <location evidence="1">Cell membrane</location>
        <topology evidence="1">Multi-pass membrane protein</topology>
    </subcellularLocation>
</comment>